<dbReference type="AlphaFoldDB" id="A0A1F5EJH6"/>
<organism evidence="2 3">
    <name type="scientific">Candidatus Berkelbacteria bacterium RIFCSPHIGHO2_12_FULL_36_9</name>
    <dbReference type="NCBI Taxonomy" id="1797469"/>
    <lineage>
        <taxon>Bacteria</taxon>
        <taxon>Candidatus Berkelbacteria</taxon>
    </lineage>
</organism>
<evidence type="ECO:0000313" key="3">
    <source>
        <dbReference type="Proteomes" id="UP000176451"/>
    </source>
</evidence>
<protein>
    <submittedName>
        <fullName evidence="2">Uncharacterized protein</fullName>
    </submittedName>
</protein>
<reference evidence="2 3" key="1">
    <citation type="journal article" date="2016" name="Nat. Commun.">
        <title>Thousands of microbial genomes shed light on interconnected biogeochemical processes in an aquifer system.</title>
        <authorList>
            <person name="Anantharaman K."/>
            <person name="Brown C.T."/>
            <person name="Hug L.A."/>
            <person name="Sharon I."/>
            <person name="Castelle C.J."/>
            <person name="Probst A.J."/>
            <person name="Thomas B.C."/>
            <person name="Singh A."/>
            <person name="Wilkins M.J."/>
            <person name="Karaoz U."/>
            <person name="Brodie E.L."/>
            <person name="Williams K.H."/>
            <person name="Hubbard S.S."/>
            <person name="Banfield J.F."/>
        </authorList>
    </citation>
    <scope>NUCLEOTIDE SEQUENCE [LARGE SCALE GENOMIC DNA]</scope>
</reference>
<accession>A0A1F5EJH6</accession>
<feature type="transmembrane region" description="Helical" evidence="1">
    <location>
        <begin position="70"/>
        <end position="88"/>
    </location>
</feature>
<dbReference type="EMBL" id="MEZV01000013">
    <property type="protein sequence ID" value="OGD67548.1"/>
    <property type="molecule type" value="Genomic_DNA"/>
</dbReference>
<keyword evidence="1" id="KW-0812">Transmembrane</keyword>
<comment type="caution">
    <text evidence="2">The sequence shown here is derived from an EMBL/GenBank/DDBJ whole genome shotgun (WGS) entry which is preliminary data.</text>
</comment>
<dbReference type="STRING" id="1797469.A3F08_00770"/>
<proteinExistence type="predicted"/>
<feature type="transmembrane region" description="Helical" evidence="1">
    <location>
        <begin position="36"/>
        <end position="61"/>
    </location>
</feature>
<feature type="transmembrane region" description="Helical" evidence="1">
    <location>
        <begin position="12"/>
        <end position="30"/>
    </location>
</feature>
<keyword evidence="1" id="KW-0472">Membrane</keyword>
<dbReference type="Proteomes" id="UP000176451">
    <property type="component" value="Unassembled WGS sequence"/>
</dbReference>
<evidence type="ECO:0000313" key="2">
    <source>
        <dbReference type="EMBL" id="OGD67548.1"/>
    </source>
</evidence>
<sequence length="97" mass="11181">MKRYNWLKSNLGLPVLIPIIINIVGLFILPESNISWTIYIYFYLPALIISLISVICAILFFKEQTILSKIFLVLGIIYMIFIFIPYTTSSLEVSAFL</sequence>
<keyword evidence="1" id="KW-1133">Transmembrane helix</keyword>
<evidence type="ECO:0000256" key="1">
    <source>
        <dbReference type="SAM" id="Phobius"/>
    </source>
</evidence>
<gene>
    <name evidence="2" type="ORF">A3F08_00770</name>
</gene>
<name>A0A1F5EJH6_9BACT</name>